<dbReference type="PROSITE" id="PS50206">
    <property type="entry name" value="RHODANESE_3"/>
    <property type="match status" value="1"/>
</dbReference>
<sequence>MIKIEKVERYKRHVLFKEIGEAGQAKISAAKVLVIGAGGLGCPVLQYLAAAGIGKLGIVDFDLVEESNLQRQVLFDTASIGKNKAETAREILLALNPNIDIQAYPEKLTPKNVERIFQDYEIVVDATDNFPVRYLINDACVVFNKPLVYGAIYKFEGQVTVFNFQNGPTYRCLFSEPPKKDAVPNCAEIGVLGVLPGIIGTMQATEVLKIILGIGKPLSGKLFCFNTLTNQSASIGIKKNASVVAEIKARGLNFESYEEASFCGQPISEIDLQQLSSKENLQFIDVRELTEMPRIENENLLEIPLSGLTENLWLISKEKKKVIFCQTGIRSKTAVSLLQAQQFTDCHSLKNGVAAFQQKQKENTTENQIEKTN</sequence>
<dbReference type="EC" id="2.7.7.80" evidence="8"/>
<dbReference type="InterPro" id="IPR001763">
    <property type="entry name" value="Rhodanese-like_dom"/>
</dbReference>
<dbReference type="GO" id="GO:0005524">
    <property type="term" value="F:ATP binding"/>
    <property type="evidence" value="ECO:0007669"/>
    <property type="project" value="UniProtKB-KW"/>
</dbReference>
<evidence type="ECO:0000256" key="11">
    <source>
        <dbReference type="ARBA" id="ARBA00075328"/>
    </source>
</evidence>
<reference evidence="14 15" key="1">
    <citation type="submission" date="2019-06" db="EMBL/GenBank/DDBJ databases">
        <title>Flavibacter putida gen. nov., sp. nov., a novel marine bacterium of the family Flavobacteriaceae isolated from coastal seawater.</title>
        <authorList>
            <person name="Feng X."/>
        </authorList>
    </citation>
    <scope>NUCLEOTIDE SEQUENCE [LARGE SCALE GENOMIC DNA]</scope>
    <source>
        <strain evidence="14 15">PLHSN227</strain>
    </source>
</reference>
<dbReference type="CDD" id="cd00757">
    <property type="entry name" value="ThiF_MoeB_HesA_family"/>
    <property type="match status" value="1"/>
</dbReference>
<keyword evidence="4" id="KW-0067">ATP-binding</keyword>
<dbReference type="EMBL" id="VIAR01000011">
    <property type="protein sequence ID" value="TQD36286.1"/>
    <property type="molecule type" value="Genomic_DNA"/>
</dbReference>
<dbReference type="Pfam" id="PF00899">
    <property type="entry name" value="ThiF"/>
    <property type="match status" value="1"/>
</dbReference>
<keyword evidence="15" id="KW-1185">Reference proteome</keyword>
<dbReference type="Gene3D" id="3.40.50.720">
    <property type="entry name" value="NAD(P)-binding Rossmann-like Domain"/>
    <property type="match status" value="1"/>
</dbReference>
<dbReference type="Gene3D" id="3.40.250.10">
    <property type="entry name" value="Rhodanese-like domain"/>
    <property type="match status" value="1"/>
</dbReference>
<evidence type="ECO:0000256" key="8">
    <source>
        <dbReference type="ARBA" id="ARBA00066884"/>
    </source>
</evidence>
<dbReference type="Proteomes" id="UP000317169">
    <property type="component" value="Unassembled WGS sequence"/>
</dbReference>
<dbReference type="AlphaFoldDB" id="A0A507ZET9"/>
<organism evidence="14 15">
    <name type="scientific">Haloflavibacter putidus</name>
    <dbReference type="NCBI Taxonomy" id="2576776"/>
    <lineage>
        <taxon>Bacteria</taxon>
        <taxon>Pseudomonadati</taxon>
        <taxon>Bacteroidota</taxon>
        <taxon>Flavobacteriia</taxon>
        <taxon>Flavobacteriales</taxon>
        <taxon>Flavobacteriaceae</taxon>
        <taxon>Haloflavibacter</taxon>
    </lineage>
</organism>
<evidence type="ECO:0000256" key="3">
    <source>
        <dbReference type="ARBA" id="ARBA00022741"/>
    </source>
</evidence>
<evidence type="ECO:0000259" key="13">
    <source>
        <dbReference type="PROSITE" id="PS50206"/>
    </source>
</evidence>
<name>A0A507ZET9_9FLAO</name>
<evidence type="ECO:0000256" key="5">
    <source>
        <dbReference type="ARBA" id="ARBA00052218"/>
    </source>
</evidence>
<dbReference type="GO" id="GO:0061605">
    <property type="term" value="F:molybdopterin-synthase adenylyltransferase activity"/>
    <property type="evidence" value="ECO:0007669"/>
    <property type="project" value="UniProtKB-EC"/>
</dbReference>
<evidence type="ECO:0000256" key="10">
    <source>
        <dbReference type="ARBA" id="ARBA00075110"/>
    </source>
</evidence>
<dbReference type="Pfam" id="PF00581">
    <property type="entry name" value="Rhodanese"/>
    <property type="match status" value="1"/>
</dbReference>
<protein>
    <recommendedName>
        <fullName evidence="9">Molybdopterin-synthase adenylyltransferase</fullName>
        <ecNumber evidence="8">2.7.7.80</ecNumber>
    </recommendedName>
    <alternativeName>
        <fullName evidence="12">MoaD protein adenylase</fullName>
    </alternativeName>
    <alternativeName>
        <fullName evidence="10">Molybdopterin-converting factor subunit 1 adenylase</fullName>
    </alternativeName>
    <alternativeName>
        <fullName evidence="11">Sulfur carrier protein MoaD adenylyltransferase</fullName>
    </alternativeName>
</protein>
<evidence type="ECO:0000256" key="6">
    <source>
        <dbReference type="ARBA" id="ARBA00055169"/>
    </source>
</evidence>
<evidence type="ECO:0000313" key="14">
    <source>
        <dbReference type="EMBL" id="TQD36286.1"/>
    </source>
</evidence>
<comment type="subunit">
    <text evidence="7">Homodimer. Forms a stable heterotetrameric complex of 2 MoeB and 2 MoaD during adenylation of MoaD.</text>
</comment>
<dbReference type="NCBIfam" id="NF004281">
    <property type="entry name" value="PRK05690.1"/>
    <property type="match status" value="1"/>
</dbReference>
<dbReference type="InterPro" id="IPR000594">
    <property type="entry name" value="ThiF_NAD_FAD-bd"/>
</dbReference>
<feature type="domain" description="Rhodanese" evidence="13">
    <location>
        <begin position="277"/>
        <end position="365"/>
    </location>
</feature>
<dbReference type="GO" id="GO:0004792">
    <property type="term" value="F:thiosulfate-cyanide sulfurtransferase activity"/>
    <property type="evidence" value="ECO:0007669"/>
    <property type="project" value="TreeGrafter"/>
</dbReference>
<gene>
    <name evidence="14" type="primary">moeB</name>
    <name evidence="14" type="ORF">FKR84_10765</name>
</gene>
<dbReference type="InterPro" id="IPR036873">
    <property type="entry name" value="Rhodanese-like_dom_sf"/>
</dbReference>
<evidence type="ECO:0000256" key="1">
    <source>
        <dbReference type="ARBA" id="ARBA00009919"/>
    </source>
</evidence>
<evidence type="ECO:0000256" key="4">
    <source>
        <dbReference type="ARBA" id="ARBA00022840"/>
    </source>
</evidence>
<dbReference type="PANTHER" id="PTHR10953">
    <property type="entry name" value="UBIQUITIN-ACTIVATING ENZYME E1"/>
    <property type="match status" value="1"/>
</dbReference>
<dbReference type="CDD" id="cd00158">
    <property type="entry name" value="RHOD"/>
    <property type="match status" value="1"/>
</dbReference>
<evidence type="ECO:0000256" key="12">
    <source>
        <dbReference type="ARBA" id="ARBA00078531"/>
    </source>
</evidence>
<dbReference type="InterPro" id="IPR045886">
    <property type="entry name" value="ThiF/MoeB/HesA"/>
</dbReference>
<dbReference type="FunFam" id="3.40.50.720:FF:000033">
    <property type="entry name" value="Adenylyltransferase and sulfurtransferase MOCS3"/>
    <property type="match status" value="1"/>
</dbReference>
<dbReference type="SUPFAM" id="SSF69572">
    <property type="entry name" value="Activating enzymes of the ubiquitin-like proteins"/>
    <property type="match status" value="1"/>
</dbReference>
<proteinExistence type="inferred from homology"/>
<dbReference type="GO" id="GO:0008146">
    <property type="term" value="F:sulfotransferase activity"/>
    <property type="evidence" value="ECO:0007669"/>
    <property type="project" value="TreeGrafter"/>
</dbReference>
<comment type="similarity">
    <text evidence="1">Belongs to the HesA/MoeB/ThiF family.</text>
</comment>
<evidence type="ECO:0000256" key="2">
    <source>
        <dbReference type="ARBA" id="ARBA00022679"/>
    </source>
</evidence>
<dbReference type="PANTHER" id="PTHR10953:SF102">
    <property type="entry name" value="ADENYLYLTRANSFERASE AND SULFURTRANSFERASE MOCS3"/>
    <property type="match status" value="1"/>
</dbReference>
<keyword evidence="14" id="KW-0548">Nucleotidyltransferase</keyword>
<keyword evidence="3" id="KW-0547">Nucleotide-binding</keyword>
<comment type="function">
    <text evidence="6">Catalyzes the adenylation by ATP of the carboxyl group of the C-terminal glycine of sulfur carrier protein MoaD.</text>
</comment>
<comment type="catalytic activity">
    <reaction evidence="5">
        <text>[molybdopterin-synthase sulfur-carrier protein]-C-terminal Gly-Gly + ATP + H(+) = [molybdopterin-synthase sulfur-carrier protein]-C-terminal Gly-Gly-AMP + diphosphate</text>
        <dbReference type="Rhea" id="RHEA:43616"/>
        <dbReference type="Rhea" id="RHEA-COMP:12159"/>
        <dbReference type="Rhea" id="RHEA-COMP:12202"/>
        <dbReference type="ChEBI" id="CHEBI:15378"/>
        <dbReference type="ChEBI" id="CHEBI:30616"/>
        <dbReference type="ChEBI" id="CHEBI:33019"/>
        <dbReference type="ChEBI" id="CHEBI:90618"/>
        <dbReference type="ChEBI" id="CHEBI:90778"/>
        <dbReference type="EC" id="2.7.7.80"/>
    </reaction>
</comment>
<evidence type="ECO:0000313" key="15">
    <source>
        <dbReference type="Proteomes" id="UP000317169"/>
    </source>
</evidence>
<dbReference type="GO" id="GO:0008641">
    <property type="term" value="F:ubiquitin-like modifier activating enzyme activity"/>
    <property type="evidence" value="ECO:0007669"/>
    <property type="project" value="InterPro"/>
</dbReference>
<evidence type="ECO:0000256" key="9">
    <source>
        <dbReference type="ARBA" id="ARBA00073635"/>
    </source>
</evidence>
<dbReference type="InterPro" id="IPR035985">
    <property type="entry name" value="Ubiquitin-activating_enz"/>
</dbReference>
<dbReference type="OrthoDB" id="9804286at2"/>
<evidence type="ECO:0000256" key="7">
    <source>
        <dbReference type="ARBA" id="ARBA00063809"/>
    </source>
</evidence>
<accession>A0A507ZET9</accession>
<keyword evidence="2 14" id="KW-0808">Transferase</keyword>
<dbReference type="GO" id="GO:0005829">
    <property type="term" value="C:cytosol"/>
    <property type="evidence" value="ECO:0007669"/>
    <property type="project" value="TreeGrafter"/>
</dbReference>
<dbReference type="SMART" id="SM00450">
    <property type="entry name" value="RHOD"/>
    <property type="match status" value="1"/>
</dbReference>
<comment type="caution">
    <text evidence="14">The sequence shown here is derived from an EMBL/GenBank/DDBJ whole genome shotgun (WGS) entry which is preliminary data.</text>
</comment>